<reference evidence="2" key="1">
    <citation type="journal article" date="2021" name="ISME J.">
        <title>Evolutionary origin and ecological implication of a unique nif island in free-living Bradyrhizobium lineages.</title>
        <authorList>
            <person name="Tao J."/>
        </authorList>
    </citation>
    <scope>NUCLEOTIDE SEQUENCE [LARGE SCALE GENOMIC DNA]</scope>
    <source>
        <strain evidence="2">SZCCT0434</strain>
    </source>
</reference>
<gene>
    <name evidence="1" type="ORF">JQ615_01035</name>
</gene>
<name>A0ABS5FB05_9BRAD</name>
<accession>A0ABS5FB05</accession>
<protein>
    <submittedName>
        <fullName evidence="1">Uncharacterized protein</fullName>
    </submittedName>
</protein>
<sequence length="214" mass="22488">MPSGRGRCDCCGSDSRAAIDIAICAGVGYRVIAERFGVGRGSVSRHAKSHLSSAQRAALLAAQKPTAIDADTLAETERANLLGHVVAQRARLLADADTARQLGDLTAAIRAETAIGASLVTAAKMVGRLTQTIDVRHSHVLLSEDYLRLRQAIVAALRPHAAAMRDVVAALQRLESDAARQINPPRKEPPAIDHEPPAVIDATPALAPCPVLPA</sequence>
<organism evidence="1 2">
    <name type="scientific">Bradyrhizobium jicamae</name>
    <dbReference type="NCBI Taxonomy" id="280332"/>
    <lineage>
        <taxon>Bacteria</taxon>
        <taxon>Pseudomonadati</taxon>
        <taxon>Pseudomonadota</taxon>
        <taxon>Alphaproteobacteria</taxon>
        <taxon>Hyphomicrobiales</taxon>
        <taxon>Nitrobacteraceae</taxon>
        <taxon>Bradyrhizobium</taxon>
    </lineage>
</organism>
<dbReference type="RefSeq" id="WP_212491556.1">
    <property type="nucleotide sequence ID" value="NZ_JAFCJH010000001.1"/>
</dbReference>
<evidence type="ECO:0000313" key="2">
    <source>
        <dbReference type="Proteomes" id="UP001315278"/>
    </source>
</evidence>
<dbReference type="Proteomes" id="UP001315278">
    <property type="component" value="Unassembled WGS sequence"/>
</dbReference>
<proteinExistence type="predicted"/>
<keyword evidence="2" id="KW-1185">Reference proteome</keyword>
<comment type="caution">
    <text evidence="1">The sequence shown here is derived from an EMBL/GenBank/DDBJ whole genome shotgun (WGS) entry which is preliminary data.</text>
</comment>
<evidence type="ECO:0000313" key="1">
    <source>
        <dbReference type="EMBL" id="MBR0793965.1"/>
    </source>
</evidence>
<dbReference type="EMBL" id="JAFCJH010000001">
    <property type="protein sequence ID" value="MBR0793965.1"/>
    <property type="molecule type" value="Genomic_DNA"/>
</dbReference>